<evidence type="ECO:0000259" key="7">
    <source>
        <dbReference type="Pfam" id="PF00482"/>
    </source>
</evidence>
<evidence type="ECO:0000256" key="1">
    <source>
        <dbReference type="ARBA" id="ARBA00004651"/>
    </source>
</evidence>
<sequence>MPTHYPTESRLNELLHIGAESGGLAETLNKRATPLGSQLSNQLNTLSQSLGPARILLVGAIIGNLVIILYLPIFNIEQIV</sequence>
<comment type="caution">
    <text evidence="8">The sequence shown here is derived from an EMBL/GenBank/DDBJ whole genome shotgun (WGS) entry which is preliminary data.</text>
</comment>
<comment type="subcellular location">
    <subcellularLocation>
        <location evidence="1">Cell membrane</location>
        <topology evidence="1">Multi-pass membrane protein</topology>
    </subcellularLocation>
</comment>
<protein>
    <recommendedName>
        <fullName evidence="7">Type II secretion system protein GspF domain-containing protein</fullName>
    </recommendedName>
</protein>
<evidence type="ECO:0000313" key="8">
    <source>
        <dbReference type="EMBL" id="OWS70647.1"/>
    </source>
</evidence>
<proteinExistence type="predicted"/>
<dbReference type="Proteomes" id="UP000198104">
    <property type="component" value="Unassembled WGS sequence"/>
</dbReference>
<keyword evidence="9" id="KW-1185">Reference proteome</keyword>
<evidence type="ECO:0000256" key="2">
    <source>
        <dbReference type="ARBA" id="ARBA00022475"/>
    </source>
</evidence>
<accession>A0A254Q6X0</accession>
<keyword evidence="5 6" id="KW-0472">Membrane</keyword>
<organism evidence="8 9">
    <name type="scientific">Polynucleobacter aenigmaticus</name>
    <dbReference type="NCBI Taxonomy" id="1743164"/>
    <lineage>
        <taxon>Bacteria</taxon>
        <taxon>Pseudomonadati</taxon>
        <taxon>Pseudomonadota</taxon>
        <taxon>Betaproteobacteria</taxon>
        <taxon>Burkholderiales</taxon>
        <taxon>Burkholderiaceae</taxon>
        <taxon>Polynucleobacter</taxon>
    </lineage>
</organism>
<gene>
    <name evidence="8" type="ORF">CBI30_08360</name>
</gene>
<name>A0A254Q6X0_9BURK</name>
<evidence type="ECO:0000256" key="4">
    <source>
        <dbReference type="ARBA" id="ARBA00022989"/>
    </source>
</evidence>
<keyword evidence="3 6" id="KW-0812">Transmembrane</keyword>
<dbReference type="InterPro" id="IPR018076">
    <property type="entry name" value="T2SS_GspF_dom"/>
</dbReference>
<reference evidence="8 9" key="1">
    <citation type="submission" date="2017-05" db="EMBL/GenBank/DDBJ databases">
        <title>Polynucleobacter sp. MWH-K35W1 isolated from the permanently anoxic monimolimnion of a meromictic lake.</title>
        <authorList>
            <person name="Hahn M.W."/>
        </authorList>
    </citation>
    <scope>NUCLEOTIDE SEQUENCE [LARGE SCALE GENOMIC DNA]</scope>
    <source>
        <strain evidence="8 9">MWH-K35W1</strain>
    </source>
</reference>
<keyword evidence="4 6" id="KW-1133">Transmembrane helix</keyword>
<evidence type="ECO:0000313" key="9">
    <source>
        <dbReference type="Proteomes" id="UP000198104"/>
    </source>
</evidence>
<evidence type="ECO:0000256" key="5">
    <source>
        <dbReference type="ARBA" id="ARBA00023136"/>
    </source>
</evidence>
<evidence type="ECO:0000256" key="3">
    <source>
        <dbReference type="ARBA" id="ARBA00022692"/>
    </source>
</evidence>
<keyword evidence="2" id="KW-1003">Cell membrane</keyword>
<dbReference type="AlphaFoldDB" id="A0A254Q6X0"/>
<dbReference type="Pfam" id="PF00482">
    <property type="entry name" value="T2SSF"/>
    <property type="match status" value="1"/>
</dbReference>
<dbReference type="EMBL" id="NGUO01000012">
    <property type="protein sequence ID" value="OWS70647.1"/>
    <property type="molecule type" value="Genomic_DNA"/>
</dbReference>
<evidence type="ECO:0000256" key="6">
    <source>
        <dbReference type="SAM" id="Phobius"/>
    </source>
</evidence>
<feature type="transmembrane region" description="Helical" evidence="6">
    <location>
        <begin position="53"/>
        <end position="74"/>
    </location>
</feature>
<feature type="domain" description="Type II secretion system protein GspF" evidence="7">
    <location>
        <begin position="11"/>
        <end position="72"/>
    </location>
</feature>
<dbReference type="GO" id="GO:0005886">
    <property type="term" value="C:plasma membrane"/>
    <property type="evidence" value="ECO:0007669"/>
    <property type="project" value="UniProtKB-SubCell"/>
</dbReference>